<dbReference type="InterPro" id="IPR016024">
    <property type="entry name" value="ARM-type_fold"/>
</dbReference>
<accession>A0A7X0FA69</accession>
<reference evidence="1 2" key="1">
    <citation type="submission" date="2020-08" db="EMBL/GenBank/DDBJ databases">
        <title>Genomic Encyclopedia of Type Strains, Phase IV (KMG-IV): sequencing the most valuable type-strain genomes for metagenomic binning, comparative biology and taxonomic classification.</title>
        <authorList>
            <person name="Goeker M."/>
        </authorList>
    </citation>
    <scope>NUCLEOTIDE SEQUENCE [LARGE SCALE GENOMIC DNA]</scope>
    <source>
        <strain evidence="1 2">DSM 7051</strain>
    </source>
</reference>
<sequence length="368" mass="40672">MTEDLTQAAPALKEIFDRDRLRHIATETASISPGFDAEKFMMLATEGLDGLGIMQRLRQTATSLNGCLAGSFEDAVAVLYDLAPRIQHGFASIVLPEFVALYGRADFDRSMEALHYFTRFGSAEFAIRHFLADDFDRTIKVMRGWALDDNEHVRRLASEGSRPRLPWSFQMKNLVSDPSPTLPILEALRADPSLYVRKSVANHLNDISKDNPGLLLERLAGWDMADRNTAWIVRHALRTLIKKGDPQALDLIGTTGKPKVDVAAFAVTPASIALGGRIALKTSIVSTAQEPQQLVVDYAVHYVKKAGGTSKKVFKLKEITLPPAGQKELSISQAVRDFTTRKHYPGHHRIELIVNGETVAEGGFELRG</sequence>
<keyword evidence="2" id="KW-1185">Reference proteome</keyword>
<dbReference type="SUPFAM" id="SSF48371">
    <property type="entry name" value="ARM repeat"/>
    <property type="match status" value="1"/>
</dbReference>
<dbReference type="EMBL" id="JACHOU010000010">
    <property type="protein sequence ID" value="MBB6355967.1"/>
    <property type="molecule type" value="Genomic_DNA"/>
</dbReference>
<name>A0A7X0FA69_9HYPH</name>
<comment type="caution">
    <text evidence="1">The sequence shown here is derived from an EMBL/GenBank/DDBJ whole genome shotgun (WGS) entry which is preliminary data.</text>
</comment>
<dbReference type="Proteomes" id="UP000536262">
    <property type="component" value="Unassembled WGS sequence"/>
</dbReference>
<dbReference type="InterPro" id="IPR014825">
    <property type="entry name" value="DNA_alkylation"/>
</dbReference>
<evidence type="ECO:0000313" key="1">
    <source>
        <dbReference type="EMBL" id="MBB6355967.1"/>
    </source>
</evidence>
<gene>
    <name evidence="1" type="ORF">GGR00_003772</name>
</gene>
<evidence type="ECO:0000313" key="2">
    <source>
        <dbReference type="Proteomes" id="UP000536262"/>
    </source>
</evidence>
<dbReference type="Pfam" id="PF08713">
    <property type="entry name" value="DNA_alkylation"/>
    <property type="match status" value="1"/>
</dbReference>
<organism evidence="1 2">
    <name type="scientific">Aminobacter aganoensis</name>
    <dbReference type="NCBI Taxonomy" id="83264"/>
    <lineage>
        <taxon>Bacteria</taxon>
        <taxon>Pseudomonadati</taxon>
        <taxon>Pseudomonadota</taxon>
        <taxon>Alphaproteobacteria</taxon>
        <taxon>Hyphomicrobiales</taxon>
        <taxon>Phyllobacteriaceae</taxon>
        <taxon>Aminobacter</taxon>
    </lineage>
</organism>
<protein>
    <submittedName>
        <fullName evidence="1">3-methyladenine DNA glycosylase AlkC</fullName>
    </submittedName>
</protein>
<dbReference type="RefSeq" id="WP_184700340.1">
    <property type="nucleotide sequence ID" value="NZ_BAABEG010000001.1"/>
</dbReference>
<proteinExistence type="predicted"/>
<dbReference type="Gene3D" id="1.25.40.290">
    <property type="entry name" value="ARM repeat domains"/>
    <property type="match status" value="1"/>
</dbReference>
<dbReference type="AlphaFoldDB" id="A0A7X0FA69"/>